<dbReference type="AlphaFoldDB" id="A0A8X7NB45"/>
<evidence type="ECO:0000259" key="4">
    <source>
        <dbReference type="PROSITE" id="PS51352"/>
    </source>
</evidence>
<accession>A0A8X7NB45</accession>
<comment type="caution">
    <text evidence="5">The sequence shown here is derived from an EMBL/GenBank/DDBJ whole genome shotgun (WGS) entry which is preliminary data.</text>
</comment>
<dbReference type="Gene3D" id="3.40.30.10">
    <property type="entry name" value="Glutaredoxin"/>
    <property type="match status" value="1"/>
</dbReference>
<feature type="chain" id="PRO_5036448433" description="Thioredoxin domain-containing protein" evidence="3">
    <location>
        <begin position="19"/>
        <end position="165"/>
    </location>
</feature>
<feature type="domain" description="Thioredoxin" evidence="4">
    <location>
        <begin position="13"/>
        <end position="150"/>
    </location>
</feature>
<dbReference type="Pfam" id="PF00085">
    <property type="entry name" value="Thioredoxin"/>
    <property type="match status" value="1"/>
</dbReference>
<gene>
    <name evidence="5" type="ORF">A4X09_0g3368</name>
</gene>
<proteinExistence type="inferred from homology"/>
<feature type="signal peptide" evidence="3">
    <location>
        <begin position="1"/>
        <end position="18"/>
    </location>
</feature>
<name>A0A8X7NB45_9BASI</name>
<evidence type="ECO:0000256" key="3">
    <source>
        <dbReference type="SAM" id="SignalP"/>
    </source>
</evidence>
<dbReference type="EMBL" id="LWDG02000118">
    <property type="protein sequence ID" value="KAE8268965.1"/>
    <property type="molecule type" value="Genomic_DNA"/>
</dbReference>
<protein>
    <recommendedName>
        <fullName evidence="4">Thioredoxin domain-containing protein</fullName>
    </recommendedName>
</protein>
<evidence type="ECO:0000256" key="1">
    <source>
        <dbReference type="ARBA" id="ARBA00006347"/>
    </source>
</evidence>
<evidence type="ECO:0000313" key="5">
    <source>
        <dbReference type="EMBL" id="KAE8268965.1"/>
    </source>
</evidence>
<evidence type="ECO:0000256" key="2">
    <source>
        <dbReference type="ARBA" id="ARBA00022729"/>
    </source>
</evidence>
<dbReference type="CDD" id="cd02961">
    <property type="entry name" value="PDI_a_family"/>
    <property type="match status" value="1"/>
</dbReference>
<dbReference type="GO" id="GO:0005783">
    <property type="term" value="C:endoplasmic reticulum"/>
    <property type="evidence" value="ECO:0007669"/>
    <property type="project" value="TreeGrafter"/>
</dbReference>
<dbReference type="InterPro" id="IPR036249">
    <property type="entry name" value="Thioredoxin-like_sf"/>
</dbReference>
<dbReference type="SUPFAM" id="SSF52833">
    <property type="entry name" value="Thioredoxin-like"/>
    <property type="match status" value="1"/>
</dbReference>
<organism evidence="5 6">
    <name type="scientific">Tilletia walkeri</name>
    <dbReference type="NCBI Taxonomy" id="117179"/>
    <lineage>
        <taxon>Eukaryota</taxon>
        <taxon>Fungi</taxon>
        <taxon>Dikarya</taxon>
        <taxon>Basidiomycota</taxon>
        <taxon>Ustilaginomycotina</taxon>
        <taxon>Exobasidiomycetes</taxon>
        <taxon>Tilletiales</taxon>
        <taxon>Tilletiaceae</taxon>
        <taxon>Tilletia</taxon>
    </lineage>
</organism>
<dbReference type="GO" id="GO:0006457">
    <property type="term" value="P:protein folding"/>
    <property type="evidence" value="ECO:0007669"/>
    <property type="project" value="TreeGrafter"/>
</dbReference>
<dbReference type="InterPro" id="IPR013766">
    <property type="entry name" value="Thioredoxin_domain"/>
</dbReference>
<dbReference type="PANTHER" id="PTHR45672">
    <property type="entry name" value="PROTEIN DISULFIDE-ISOMERASE C17H9.14C-RELATED"/>
    <property type="match status" value="1"/>
</dbReference>
<keyword evidence="2 3" id="KW-0732">Signal</keyword>
<dbReference type="GO" id="GO:0003756">
    <property type="term" value="F:protein disulfide isomerase activity"/>
    <property type="evidence" value="ECO:0007669"/>
    <property type="project" value="TreeGrafter"/>
</dbReference>
<reference evidence="5" key="1">
    <citation type="submission" date="2016-04" db="EMBL/GenBank/DDBJ databases">
        <authorList>
            <person name="Nguyen H.D."/>
            <person name="Samba Siva P."/>
            <person name="Cullis J."/>
            <person name="Levesque C.A."/>
            <person name="Hambleton S."/>
        </authorList>
    </citation>
    <scope>NUCLEOTIDE SEQUENCE</scope>
    <source>
        <strain evidence="5">DAOMC 236422</strain>
    </source>
</reference>
<comment type="similarity">
    <text evidence="1">Belongs to the protein disulfide isomerase family.</text>
</comment>
<dbReference type="InterPro" id="IPR051063">
    <property type="entry name" value="PDI"/>
</dbReference>
<sequence length="165" mass="18176">MRLLSVLPALSLLLICTGLEVASAPASSFSPRWPVVSFGAAPGLHLTSTTFYPTTHTGAWLVEFYSPMCGHCQKFEPTWLDVTKMSAHLADSSNFRFARVDGVAQGDLISDQKIKGYPTVRLFFDGVSQGDYKGDRSYNDLTSYVKAKAADYRKIMLKDQPAKQS</sequence>
<keyword evidence="6" id="KW-1185">Reference proteome</keyword>
<dbReference type="Proteomes" id="UP000078113">
    <property type="component" value="Unassembled WGS sequence"/>
</dbReference>
<reference evidence="5" key="2">
    <citation type="journal article" date="2019" name="IMA Fungus">
        <title>Genome sequencing and comparison of five Tilletia species to identify candidate genes for the detection of regulated species infecting wheat.</title>
        <authorList>
            <person name="Nguyen H.D.T."/>
            <person name="Sultana T."/>
            <person name="Kesanakurti P."/>
            <person name="Hambleton S."/>
        </authorList>
    </citation>
    <scope>NUCLEOTIDE SEQUENCE</scope>
    <source>
        <strain evidence="5">DAOMC 236422</strain>
    </source>
</reference>
<dbReference type="PROSITE" id="PS51352">
    <property type="entry name" value="THIOREDOXIN_2"/>
    <property type="match status" value="1"/>
</dbReference>
<evidence type="ECO:0000313" key="6">
    <source>
        <dbReference type="Proteomes" id="UP000078113"/>
    </source>
</evidence>
<dbReference type="PANTHER" id="PTHR45672:SF3">
    <property type="entry name" value="THIOREDOXIN DOMAIN-CONTAINING PROTEIN 5"/>
    <property type="match status" value="1"/>
</dbReference>